<gene>
    <name evidence="2" type="ORF">PV07_11351</name>
</gene>
<organism evidence="2 3">
    <name type="scientific">Cladophialophora immunda</name>
    <dbReference type="NCBI Taxonomy" id="569365"/>
    <lineage>
        <taxon>Eukaryota</taxon>
        <taxon>Fungi</taxon>
        <taxon>Dikarya</taxon>
        <taxon>Ascomycota</taxon>
        <taxon>Pezizomycotina</taxon>
        <taxon>Eurotiomycetes</taxon>
        <taxon>Chaetothyriomycetidae</taxon>
        <taxon>Chaetothyriales</taxon>
        <taxon>Herpotrichiellaceae</taxon>
        <taxon>Cladophialophora</taxon>
    </lineage>
</organism>
<sequence>MSTRPRREPTPSRRLLEARAAAVTTRSNQPISTPTPPRTLSPTSRELAEPTPVPPRPETAVPGSAGTAGGSRPSQSLRLTFNASTWARSPVPSAAAARQPVPQSGRLTTAEARSVALQALRARPATERSQTSRSSQWLFKSQFLEDEDKFNSSSDLDKLNNLISSQIDEGHIRIDTPSIRQWFDSIRNGAATIEEMLGSLLLRLIKDKSNYMNKKAIKAALSPPFRPGDDDNNVILYLDWLGRRYPSYRAEFGEIKGILQAEGWGFLDLRAITDSAWERMEIRGRFVNKLKKNLKVFANEELQPEEASAAATDDLSLLP</sequence>
<dbReference type="VEuPathDB" id="FungiDB:PV07_11351"/>
<evidence type="ECO:0000313" key="2">
    <source>
        <dbReference type="EMBL" id="KIW23125.1"/>
    </source>
</evidence>
<reference evidence="2 3" key="1">
    <citation type="submission" date="2015-01" db="EMBL/GenBank/DDBJ databases">
        <title>The Genome Sequence of Cladophialophora immunda CBS83496.</title>
        <authorList>
            <consortium name="The Broad Institute Genomics Platform"/>
            <person name="Cuomo C."/>
            <person name="de Hoog S."/>
            <person name="Gorbushina A."/>
            <person name="Stielow B."/>
            <person name="Teixiera M."/>
            <person name="Abouelleil A."/>
            <person name="Chapman S.B."/>
            <person name="Priest M."/>
            <person name="Young S.K."/>
            <person name="Wortman J."/>
            <person name="Nusbaum C."/>
            <person name="Birren B."/>
        </authorList>
    </citation>
    <scope>NUCLEOTIDE SEQUENCE [LARGE SCALE GENOMIC DNA]</scope>
    <source>
        <strain evidence="2 3">CBS 83496</strain>
    </source>
</reference>
<evidence type="ECO:0000313" key="3">
    <source>
        <dbReference type="Proteomes" id="UP000054466"/>
    </source>
</evidence>
<proteinExistence type="predicted"/>
<feature type="compositionally biased region" description="Basic and acidic residues" evidence="1">
    <location>
        <begin position="1"/>
        <end position="17"/>
    </location>
</feature>
<dbReference type="RefSeq" id="XP_016243341.1">
    <property type="nucleotide sequence ID" value="XM_016398779.1"/>
</dbReference>
<keyword evidence="3" id="KW-1185">Reference proteome</keyword>
<feature type="region of interest" description="Disordered" evidence="1">
    <location>
        <begin position="1"/>
        <end position="76"/>
    </location>
</feature>
<dbReference type="EMBL" id="KN847046">
    <property type="protein sequence ID" value="KIW23125.1"/>
    <property type="molecule type" value="Genomic_DNA"/>
</dbReference>
<dbReference type="Proteomes" id="UP000054466">
    <property type="component" value="Unassembled WGS sequence"/>
</dbReference>
<protein>
    <submittedName>
        <fullName evidence="2">Uncharacterized protein</fullName>
    </submittedName>
</protein>
<dbReference type="GeneID" id="27350545"/>
<dbReference type="HOGENOM" id="CLU_871541_0_0_1"/>
<evidence type="ECO:0000256" key="1">
    <source>
        <dbReference type="SAM" id="MobiDB-lite"/>
    </source>
</evidence>
<dbReference type="AlphaFoldDB" id="A0A0D2BXS9"/>
<name>A0A0D2BXS9_9EURO</name>
<accession>A0A0D2BXS9</accession>